<evidence type="ECO:0000259" key="2">
    <source>
        <dbReference type="PROSITE" id="PS50213"/>
    </source>
</evidence>
<evidence type="ECO:0000313" key="4">
    <source>
        <dbReference type="Proteomes" id="UP000265515"/>
    </source>
</evidence>
<reference evidence="3 4" key="1">
    <citation type="journal article" date="2018" name="Cell">
        <title>The Chara Genome: Secondary Complexity and Implications for Plant Terrestrialization.</title>
        <authorList>
            <person name="Nishiyama T."/>
            <person name="Sakayama H."/>
            <person name="Vries J.D."/>
            <person name="Buschmann H."/>
            <person name="Saint-Marcoux D."/>
            <person name="Ullrich K.K."/>
            <person name="Haas F.B."/>
            <person name="Vanderstraeten L."/>
            <person name="Becker D."/>
            <person name="Lang D."/>
            <person name="Vosolsobe S."/>
            <person name="Rombauts S."/>
            <person name="Wilhelmsson P.K.I."/>
            <person name="Janitza P."/>
            <person name="Kern R."/>
            <person name="Heyl A."/>
            <person name="Rumpler F."/>
            <person name="Villalobos L.I.A.C."/>
            <person name="Clay J.M."/>
            <person name="Skokan R."/>
            <person name="Toyoda A."/>
            <person name="Suzuki Y."/>
            <person name="Kagoshima H."/>
            <person name="Schijlen E."/>
            <person name="Tajeshwar N."/>
            <person name="Catarino B."/>
            <person name="Hetherington A.J."/>
            <person name="Saltykova A."/>
            <person name="Bonnot C."/>
            <person name="Breuninger H."/>
            <person name="Symeonidi A."/>
            <person name="Radhakrishnan G.V."/>
            <person name="Van Nieuwerburgh F."/>
            <person name="Deforce D."/>
            <person name="Chang C."/>
            <person name="Karol K.G."/>
            <person name="Hedrich R."/>
            <person name="Ulvskov P."/>
            <person name="Glockner G."/>
            <person name="Delwiche C.F."/>
            <person name="Petrasek J."/>
            <person name="Van de Peer Y."/>
            <person name="Friml J."/>
            <person name="Beilby M."/>
            <person name="Dolan L."/>
            <person name="Kohara Y."/>
            <person name="Sugano S."/>
            <person name="Fujiyama A."/>
            <person name="Delaux P.-M."/>
            <person name="Quint M."/>
            <person name="TheiBen G."/>
            <person name="Hagemann M."/>
            <person name="Harholt J."/>
            <person name="Dunand C."/>
            <person name="Zachgo S."/>
            <person name="Langdale J."/>
            <person name="Maumus F."/>
            <person name="Straeten D.V.D."/>
            <person name="Gould S.B."/>
            <person name="Rensing S.A."/>
        </authorList>
    </citation>
    <scope>NUCLEOTIDE SEQUENCE [LARGE SCALE GENOMIC DNA]</scope>
    <source>
        <strain evidence="3 4">S276</strain>
    </source>
</reference>
<dbReference type="PROSITE" id="PS50213">
    <property type="entry name" value="FAS1"/>
    <property type="match status" value="1"/>
</dbReference>
<dbReference type="PANTHER" id="PTHR10900">
    <property type="entry name" value="PERIOSTIN-RELATED"/>
    <property type="match status" value="1"/>
</dbReference>
<dbReference type="SMART" id="SM00554">
    <property type="entry name" value="FAS1"/>
    <property type="match status" value="1"/>
</dbReference>
<evidence type="ECO:0000256" key="1">
    <source>
        <dbReference type="SAM" id="SignalP"/>
    </source>
</evidence>
<dbReference type="AlphaFoldDB" id="A0A388K910"/>
<gene>
    <name evidence="3" type="ORF">CBR_g63130</name>
</gene>
<feature type="signal peptide" evidence="1">
    <location>
        <begin position="1"/>
        <end position="22"/>
    </location>
</feature>
<dbReference type="EMBL" id="BFEA01000075">
    <property type="protein sequence ID" value="GBG66548.1"/>
    <property type="molecule type" value="Genomic_DNA"/>
</dbReference>
<dbReference type="OMA" id="WIHPIEK"/>
<dbReference type="InterPro" id="IPR036378">
    <property type="entry name" value="FAS1_dom_sf"/>
</dbReference>
<feature type="domain" description="FAS1" evidence="2">
    <location>
        <begin position="29"/>
        <end position="165"/>
    </location>
</feature>
<name>A0A388K910_CHABU</name>
<dbReference type="Pfam" id="PF02469">
    <property type="entry name" value="Fasciclin"/>
    <property type="match status" value="1"/>
</dbReference>
<keyword evidence="4" id="KW-1185">Reference proteome</keyword>
<evidence type="ECO:0000313" key="3">
    <source>
        <dbReference type="EMBL" id="GBG66548.1"/>
    </source>
</evidence>
<sequence length="180" mass="18993">MASSRLISVFILLSLAMVASEATTYPSEEVVFVNAVTTNPKLTLLTASLKATGLVGPLTELVKAGVTVFAPTDDAFVALGPAVIKCVSKEPGISKVLKPILLYHVVKGKFVAQTLKKKTSLKTVLGPKVSIRKYKQTLKVNKSVVIIADAITSSKSVAHVIDAVLIPKILLPVIKVVCGC</sequence>
<dbReference type="Gene3D" id="2.30.180.10">
    <property type="entry name" value="FAS1 domain"/>
    <property type="match status" value="1"/>
</dbReference>
<dbReference type="STRING" id="69332.A0A388K910"/>
<dbReference type="SUPFAM" id="SSF82153">
    <property type="entry name" value="FAS1 domain"/>
    <property type="match status" value="1"/>
</dbReference>
<dbReference type="InterPro" id="IPR050904">
    <property type="entry name" value="Adhesion/Biosynth-related"/>
</dbReference>
<organism evidence="3 4">
    <name type="scientific">Chara braunii</name>
    <name type="common">Braun's stonewort</name>
    <dbReference type="NCBI Taxonomy" id="69332"/>
    <lineage>
        <taxon>Eukaryota</taxon>
        <taxon>Viridiplantae</taxon>
        <taxon>Streptophyta</taxon>
        <taxon>Charophyceae</taxon>
        <taxon>Charales</taxon>
        <taxon>Characeae</taxon>
        <taxon>Chara</taxon>
    </lineage>
</organism>
<accession>A0A388K910</accession>
<comment type="caution">
    <text evidence="3">The sequence shown here is derived from an EMBL/GenBank/DDBJ whole genome shotgun (WGS) entry which is preliminary data.</text>
</comment>
<protein>
    <recommendedName>
        <fullName evidence="2">FAS1 domain-containing protein</fullName>
    </recommendedName>
</protein>
<dbReference type="InterPro" id="IPR000782">
    <property type="entry name" value="FAS1_domain"/>
</dbReference>
<dbReference type="Proteomes" id="UP000265515">
    <property type="component" value="Unassembled WGS sequence"/>
</dbReference>
<dbReference type="Gramene" id="GBG66548">
    <property type="protein sequence ID" value="GBG66548"/>
    <property type="gene ID" value="CBR_g63130"/>
</dbReference>
<proteinExistence type="predicted"/>
<feature type="chain" id="PRO_5017471849" description="FAS1 domain-containing protein" evidence="1">
    <location>
        <begin position="23"/>
        <end position="180"/>
    </location>
</feature>
<dbReference type="OrthoDB" id="286301at2759"/>
<dbReference type="PANTHER" id="PTHR10900:SF77">
    <property type="entry name" value="FI19380P1"/>
    <property type="match status" value="1"/>
</dbReference>
<dbReference type="GO" id="GO:0005615">
    <property type="term" value="C:extracellular space"/>
    <property type="evidence" value="ECO:0007669"/>
    <property type="project" value="TreeGrafter"/>
</dbReference>
<keyword evidence="1" id="KW-0732">Signal</keyword>